<dbReference type="Gene3D" id="3.20.20.80">
    <property type="entry name" value="Glycosidases"/>
    <property type="match status" value="1"/>
</dbReference>
<dbReference type="AlphaFoldDB" id="A0A844QPJ8"/>
<dbReference type="InterPro" id="IPR032876">
    <property type="entry name" value="J_dom"/>
</dbReference>
<dbReference type="EMBL" id="WPHG01000008">
    <property type="protein sequence ID" value="MVA99890.1"/>
    <property type="molecule type" value="Genomic_DNA"/>
</dbReference>
<evidence type="ECO:0000259" key="2">
    <source>
        <dbReference type="Pfam" id="PF13550"/>
    </source>
</evidence>
<feature type="domain" description="Tip attachment protein J" evidence="2">
    <location>
        <begin position="462"/>
        <end position="623"/>
    </location>
</feature>
<feature type="domain" description="Rcc01698-like C-terminal" evidence="3">
    <location>
        <begin position="714"/>
        <end position="813"/>
    </location>
</feature>
<feature type="domain" description="GTA TIM-barrel-like" evidence="1">
    <location>
        <begin position="99"/>
        <end position="403"/>
    </location>
</feature>
<dbReference type="Pfam" id="PF23666">
    <property type="entry name" value="Rcc01698_C"/>
    <property type="match status" value="1"/>
</dbReference>
<gene>
    <name evidence="4" type="ORF">GN330_21800</name>
</gene>
<evidence type="ECO:0000313" key="4">
    <source>
        <dbReference type="EMBL" id="MVA99890.1"/>
    </source>
</evidence>
<name>A0A844QPJ8_9HYPH</name>
<evidence type="ECO:0000259" key="1">
    <source>
        <dbReference type="Pfam" id="PF13547"/>
    </source>
</evidence>
<accession>A0A844QPJ8</accession>
<proteinExistence type="predicted"/>
<dbReference type="SUPFAM" id="SSF51445">
    <property type="entry name" value="(Trans)glycosidases"/>
    <property type="match status" value="1"/>
</dbReference>
<evidence type="ECO:0000259" key="3">
    <source>
        <dbReference type="Pfam" id="PF23666"/>
    </source>
</evidence>
<keyword evidence="5" id="KW-1185">Reference proteome</keyword>
<dbReference type="InterPro" id="IPR025195">
    <property type="entry name" value="GTA_TIM_dom"/>
</dbReference>
<dbReference type="CDD" id="cd19607">
    <property type="entry name" value="GTA_TIM-barrel-like"/>
    <property type="match status" value="1"/>
</dbReference>
<dbReference type="Pfam" id="PF13547">
    <property type="entry name" value="GTA_TIM"/>
    <property type="match status" value="1"/>
</dbReference>
<dbReference type="InterPro" id="IPR017853">
    <property type="entry name" value="GH"/>
</dbReference>
<dbReference type="InterPro" id="IPR056490">
    <property type="entry name" value="Rcc01698_C"/>
</dbReference>
<organism evidence="4 5">
    <name type="scientific">Nitratireductor arenosus</name>
    <dbReference type="NCBI Taxonomy" id="2682096"/>
    <lineage>
        <taxon>Bacteria</taxon>
        <taxon>Pseudomonadati</taxon>
        <taxon>Pseudomonadota</taxon>
        <taxon>Alphaproteobacteria</taxon>
        <taxon>Hyphomicrobiales</taxon>
        <taxon>Phyllobacteriaceae</taxon>
        <taxon>Nitratireductor</taxon>
    </lineage>
</organism>
<sequence length="973" mass="104381">MIQAIGALKARGLKVTLYPFIMMDVPAGNTLPDPYGGSAQARYPWRGRITCDPAPGRPQSADKTASARGQADLFMGAATAADFSIEDGMARYAGDPQDWGYRRFVLHYAMLAQAAGGVDAFLIGSELPGLTTLRDQTDAYPVVEALCDLAAQVRLVVGAPTKISYGADWREYFGHQPSDGSGDVYFHLDPLWAHPAIDAIGIDNYLPLADWRDGDHAGASPDGASGPYDAKALRAAIAGGEGYDWHYVSEAARLMRERSAITDGAYGKPWVFRPKDIVSWWSNPHHDRPGGVEAATPTAFVPRSKPIWFTELGCPACDKGPNQPNVFVDPKSAESALPYFSNGGRSDLAQHRFLRTHLDHWDEAVVGFDETDNPVSGAYGGRMVDRERIYLWAWDARPFPVFPLATDIWGDGGNWPLGHWLNGRVANPTVADLVNAVLADHGLPLADTTDAGGTLVGYVVVQPSTARAVLEELAEIYGLAVIEAAGVLVVRDVETLPGQAVEVTDLVARDPEPVVTHMRAPPHDQPGEVMLAFRDPMRDYQAATARHVRPDASNNRQETLSFSGNLEEGAARTIAVDWQRRHWRGRETVAFFVPASERLLVVGSLVTLPQVGLTGEFLVTGIEEGLVRHVEARCVERVPKTPDIPAPSDIPARLPNAVAAPFAVFLDLPLMAAADEPHRQLQIAAWARPWRSQRVFASPEGTGFDERADLDRPAVVGVLVTDLASGPVGRIDRANSPRVQLRGGELASVSTIQMLNGANAVAIRADNGVWEIVQFETAVETAPNIWQLGGLLRGQLGTEDATAAGAAAGAPFIVLDAAVRPAGLRVQEVGLPLHWLIGPAGADFGGSTFAAAHLGGGVRAAKPLAPVHLAVRPQPGGDLMIRWIRRGRIAADSWEPAEIPLGEEAEAYRVEIRNPAGALVRAAETTVPHWTYPTADILADFATTPAEADIVVMQKKGPAGAPGLKAVLRAEIG</sequence>
<evidence type="ECO:0000313" key="5">
    <source>
        <dbReference type="Proteomes" id="UP000463224"/>
    </source>
</evidence>
<dbReference type="Pfam" id="PF13550">
    <property type="entry name" value="Phage-tail_3"/>
    <property type="match status" value="1"/>
</dbReference>
<protein>
    <submittedName>
        <fullName evidence="4">Host specificity protein</fullName>
    </submittedName>
</protein>
<dbReference type="Proteomes" id="UP000463224">
    <property type="component" value="Unassembled WGS sequence"/>
</dbReference>
<comment type="caution">
    <text evidence="4">The sequence shown here is derived from an EMBL/GenBank/DDBJ whole genome shotgun (WGS) entry which is preliminary data.</text>
</comment>
<reference evidence="4 5" key="1">
    <citation type="submission" date="2019-12" db="EMBL/GenBank/DDBJ databases">
        <title>Nitratireductor arenosus sp. nov., Isolated from sea sand, Jeju island, South Korea.</title>
        <authorList>
            <person name="Kim W."/>
        </authorList>
    </citation>
    <scope>NUCLEOTIDE SEQUENCE [LARGE SCALE GENOMIC DNA]</scope>
    <source>
        <strain evidence="4 5">CAU 1489</strain>
    </source>
</reference>